<dbReference type="EMBL" id="JAPJZH010000018">
    <property type="protein sequence ID" value="MDA4848083.1"/>
    <property type="molecule type" value="Genomic_DNA"/>
</dbReference>
<protein>
    <recommendedName>
        <fullName evidence="3">DUF3224 domain-containing protein</fullName>
    </recommendedName>
</protein>
<gene>
    <name evidence="1" type="ORF">OOZ53_22185</name>
</gene>
<proteinExistence type="predicted"/>
<dbReference type="Proteomes" id="UP001148313">
    <property type="component" value="Unassembled WGS sequence"/>
</dbReference>
<evidence type="ECO:0000313" key="2">
    <source>
        <dbReference type="Proteomes" id="UP001148313"/>
    </source>
</evidence>
<keyword evidence="2" id="KW-1185">Reference proteome</keyword>
<sequence length="162" mass="17355">MIRLVIAAALFLAAIGPLRAETLTLDYQAVMHVRASNATPILDNPDHLVGIAEFRGLAIFADGEIAVHRYDGWFDLVKGSGKFHGYALWTFEDGSELRAPYSGTAEATKDGGVAVRAAFEDFSGSGRFTEATGTGEFSGRRIDAIDKGGSAYLQGMLRITLP</sequence>
<evidence type="ECO:0008006" key="3">
    <source>
        <dbReference type="Google" id="ProtNLM"/>
    </source>
</evidence>
<dbReference type="RefSeq" id="WP_271091926.1">
    <property type="nucleotide sequence ID" value="NZ_JAPJZH010000018.1"/>
</dbReference>
<evidence type="ECO:0000313" key="1">
    <source>
        <dbReference type="EMBL" id="MDA4848083.1"/>
    </source>
</evidence>
<name>A0ABT4VTP1_9HYPH</name>
<comment type="caution">
    <text evidence="1">The sequence shown here is derived from an EMBL/GenBank/DDBJ whole genome shotgun (WGS) entry which is preliminary data.</text>
</comment>
<accession>A0ABT4VTP1</accession>
<organism evidence="1 2">
    <name type="scientific">Hoeflea poritis</name>
    <dbReference type="NCBI Taxonomy" id="2993659"/>
    <lineage>
        <taxon>Bacteria</taxon>
        <taxon>Pseudomonadati</taxon>
        <taxon>Pseudomonadota</taxon>
        <taxon>Alphaproteobacteria</taxon>
        <taxon>Hyphomicrobiales</taxon>
        <taxon>Rhizobiaceae</taxon>
        <taxon>Hoeflea</taxon>
    </lineage>
</organism>
<reference evidence="1" key="1">
    <citation type="submission" date="2022-11" db="EMBL/GenBank/DDBJ databases">
        <title>Hoeflea poritis sp. nov., isolated from scleractinian coral Porites lutea.</title>
        <authorList>
            <person name="Zhang G."/>
            <person name="Wei Q."/>
            <person name="Cai L."/>
        </authorList>
    </citation>
    <scope>NUCLEOTIDE SEQUENCE</scope>
    <source>
        <strain evidence="1">E7-10</strain>
    </source>
</reference>